<dbReference type="PANTHER" id="PTHR19353:SF73">
    <property type="entry name" value="FATTY ACID DESATURASE"/>
    <property type="match status" value="1"/>
</dbReference>
<feature type="transmembrane region" description="Helical" evidence="1">
    <location>
        <begin position="185"/>
        <end position="203"/>
    </location>
</feature>
<feature type="domain" description="Fatty acid desaturase" evidence="2">
    <location>
        <begin position="53"/>
        <end position="295"/>
    </location>
</feature>
<dbReference type="RefSeq" id="WP_190999665.1">
    <property type="nucleotide sequence ID" value="NZ_JACXSI010000055.1"/>
</dbReference>
<keyword evidence="1" id="KW-0812">Transmembrane</keyword>
<comment type="caution">
    <text evidence="3">The sequence shown here is derived from an EMBL/GenBank/DDBJ whole genome shotgun (WGS) entry which is preliminary data.</text>
</comment>
<organism evidence="3 4">
    <name type="scientific">Peribacillus faecalis</name>
    <dbReference type="NCBI Taxonomy" id="2772559"/>
    <lineage>
        <taxon>Bacteria</taxon>
        <taxon>Bacillati</taxon>
        <taxon>Bacillota</taxon>
        <taxon>Bacilli</taxon>
        <taxon>Bacillales</taxon>
        <taxon>Bacillaceae</taxon>
        <taxon>Peribacillus</taxon>
    </lineage>
</organism>
<evidence type="ECO:0000313" key="4">
    <source>
        <dbReference type="Proteomes" id="UP000602076"/>
    </source>
</evidence>
<dbReference type="GO" id="GO:0016717">
    <property type="term" value="F:oxidoreductase activity, acting on paired donors, with oxidation of a pair of donors resulting in the reduction of molecular oxygen to two molecules of water"/>
    <property type="evidence" value="ECO:0007669"/>
    <property type="project" value="TreeGrafter"/>
</dbReference>
<dbReference type="GO" id="GO:0006629">
    <property type="term" value="P:lipid metabolic process"/>
    <property type="evidence" value="ECO:0007669"/>
    <property type="project" value="InterPro"/>
</dbReference>
<sequence>MSKIKQKQNLLRKQVVPYEKAEMKKSVRQLVNTFIPFFALWIAAYASLSVSYLLTLFFGILTAGFVVRMFIIFHDCCHNSFFKSHRANVIFGNITGIVTGFPFMQWRHEHNVHHASSGNLDKRGVGDIWVMTVDEYMAATPKERLAYRLYRNPLVMFGLGPLYLMLWTNRTNRKGARKKERMNTYYTNAAIVSIIAVLCYTIGWKAFLLVHGPIVFIAAMLGIWLFYVQHTFEDSYFEESDEWEYVKAAVEGSSYYQLPKVLQWVTGNIGYHHVHHLSPRVPNYKLEEAHENVAPLQNVPTVTLKTSLESLKFRLWDEEEKKFVTYRDIKRILQKQAV</sequence>
<name>A0A927HCK6_9BACI</name>
<feature type="transmembrane region" description="Helical" evidence="1">
    <location>
        <begin position="54"/>
        <end position="73"/>
    </location>
</feature>
<accession>A0A927HCK6</accession>
<protein>
    <submittedName>
        <fullName evidence="3">Fatty acid desaturase</fullName>
    </submittedName>
</protein>
<keyword evidence="1" id="KW-0472">Membrane</keyword>
<gene>
    <name evidence="3" type="ORF">IEO70_17540</name>
</gene>
<keyword evidence="1" id="KW-1133">Transmembrane helix</keyword>
<feature type="transmembrane region" description="Helical" evidence="1">
    <location>
        <begin position="209"/>
        <end position="228"/>
    </location>
</feature>
<dbReference type="AlphaFoldDB" id="A0A927HCK6"/>
<dbReference type="CDD" id="cd03507">
    <property type="entry name" value="Delta12-FADS-like"/>
    <property type="match status" value="1"/>
</dbReference>
<proteinExistence type="predicted"/>
<dbReference type="InterPro" id="IPR005804">
    <property type="entry name" value="FA_desaturase_dom"/>
</dbReference>
<reference evidence="3" key="1">
    <citation type="submission" date="2020-09" db="EMBL/GenBank/DDBJ databases">
        <title>Bacillus faecalis sp. nov., a moderately halophilic bacterium isolated from cow faeces.</title>
        <authorList>
            <person name="Jiang L."/>
            <person name="Lee J."/>
        </authorList>
    </citation>
    <scope>NUCLEOTIDE SEQUENCE</scope>
    <source>
        <strain evidence="3">AGMB 02131</strain>
    </source>
</reference>
<dbReference type="Pfam" id="PF00487">
    <property type="entry name" value="FA_desaturase"/>
    <property type="match status" value="1"/>
</dbReference>
<dbReference type="EMBL" id="JACXSI010000055">
    <property type="protein sequence ID" value="MBD3110139.1"/>
    <property type="molecule type" value="Genomic_DNA"/>
</dbReference>
<dbReference type="InterPro" id="IPR012171">
    <property type="entry name" value="Fatty_acid_desaturase"/>
</dbReference>
<dbReference type="GO" id="GO:0016020">
    <property type="term" value="C:membrane"/>
    <property type="evidence" value="ECO:0007669"/>
    <property type="project" value="TreeGrafter"/>
</dbReference>
<evidence type="ECO:0000259" key="2">
    <source>
        <dbReference type="Pfam" id="PF00487"/>
    </source>
</evidence>
<dbReference type="Proteomes" id="UP000602076">
    <property type="component" value="Unassembled WGS sequence"/>
</dbReference>
<evidence type="ECO:0000313" key="3">
    <source>
        <dbReference type="EMBL" id="MBD3110139.1"/>
    </source>
</evidence>
<dbReference type="PANTHER" id="PTHR19353">
    <property type="entry name" value="FATTY ACID DESATURASE 2"/>
    <property type="match status" value="1"/>
</dbReference>
<feature type="transmembrane region" description="Helical" evidence="1">
    <location>
        <begin position="30"/>
        <end position="48"/>
    </location>
</feature>
<feature type="transmembrane region" description="Helical" evidence="1">
    <location>
        <begin position="145"/>
        <end position="164"/>
    </location>
</feature>
<keyword evidence="4" id="KW-1185">Reference proteome</keyword>
<feature type="transmembrane region" description="Helical" evidence="1">
    <location>
        <begin position="85"/>
        <end position="104"/>
    </location>
</feature>
<evidence type="ECO:0000256" key="1">
    <source>
        <dbReference type="SAM" id="Phobius"/>
    </source>
</evidence>